<dbReference type="EMBL" id="CP003379">
    <property type="protein sequence ID" value="AFL88622.1"/>
    <property type="molecule type" value="Genomic_DNA"/>
</dbReference>
<dbReference type="Pfam" id="PF00082">
    <property type="entry name" value="Peptidase_S8"/>
    <property type="match status" value="1"/>
</dbReference>
<dbReference type="GO" id="GO:0006508">
    <property type="term" value="P:proteolysis"/>
    <property type="evidence" value="ECO:0007669"/>
    <property type="project" value="UniProtKB-KW"/>
</dbReference>
<evidence type="ECO:0000313" key="10">
    <source>
        <dbReference type="EMBL" id="AFL88622.1"/>
    </source>
</evidence>
<dbReference type="AlphaFoldDB" id="I3ZHA4"/>
<feature type="active site" description="Charge relay system" evidence="5 6">
    <location>
        <position position="468"/>
    </location>
</feature>
<organism evidence="10 11">
    <name type="scientific">Terriglobus roseus (strain DSM 18391 / NRRL B-41598 / KBS 63)</name>
    <dbReference type="NCBI Taxonomy" id="926566"/>
    <lineage>
        <taxon>Bacteria</taxon>
        <taxon>Pseudomonadati</taxon>
        <taxon>Acidobacteriota</taxon>
        <taxon>Terriglobia</taxon>
        <taxon>Terriglobales</taxon>
        <taxon>Acidobacteriaceae</taxon>
        <taxon>Terriglobus</taxon>
    </lineage>
</organism>
<evidence type="ECO:0000256" key="7">
    <source>
        <dbReference type="RuleBase" id="RU003355"/>
    </source>
</evidence>
<dbReference type="GO" id="GO:0004252">
    <property type="term" value="F:serine-type endopeptidase activity"/>
    <property type="evidence" value="ECO:0007669"/>
    <property type="project" value="UniProtKB-UniRule"/>
</dbReference>
<dbReference type="PROSITE" id="PS00138">
    <property type="entry name" value="SUBTILASE_SER"/>
    <property type="match status" value="1"/>
</dbReference>
<evidence type="ECO:0000256" key="6">
    <source>
        <dbReference type="PROSITE-ProRule" id="PRU01240"/>
    </source>
</evidence>
<dbReference type="InterPro" id="IPR050131">
    <property type="entry name" value="Peptidase_S8_subtilisin-like"/>
</dbReference>
<dbReference type="KEGG" id="trs:Terro_2361"/>
<dbReference type="HOGENOM" id="CLU_521685_0_0_0"/>
<gene>
    <name evidence="9" type="ordered locus">Terro_1995</name>
    <name evidence="10" type="ordered locus">Terro_2361</name>
</gene>
<dbReference type="InterPro" id="IPR022398">
    <property type="entry name" value="Peptidase_S8_His-AS"/>
</dbReference>
<evidence type="ECO:0000256" key="4">
    <source>
        <dbReference type="ARBA" id="ARBA00022825"/>
    </source>
</evidence>
<feature type="active site" description="Charge relay system" evidence="5 6">
    <location>
        <position position="190"/>
    </location>
</feature>
<dbReference type="InterPro" id="IPR023827">
    <property type="entry name" value="Peptidase_S8_Asp-AS"/>
</dbReference>
<keyword evidence="4 6" id="KW-0720">Serine protease</keyword>
<dbReference type="InterPro" id="IPR015500">
    <property type="entry name" value="Peptidase_S8_subtilisin-rel"/>
</dbReference>
<evidence type="ECO:0000256" key="3">
    <source>
        <dbReference type="ARBA" id="ARBA00022801"/>
    </source>
</evidence>
<accession>I3ZHA4</accession>
<dbReference type="eggNOG" id="COG1404">
    <property type="taxonomic scope" value="Bacteria"/>
</dbReference>
<dbReference type="OrthoDB" id="9798386at2"/>
<dbReference type="PROSITE" id="PS51892">
    <property type="entry name" value="SUBTILASE"/>
    <property type="match status" value="1"/>
</dbReference>
<dbReference type="PROSITE" id="PS00136">
    <property type="entry name" value="SUBTILASE_ASP"/>
    <property type="match status" value="1"/>
</dbReference>
<evidence type="ECO:0000256" key="2">
    <source>
        <dbReference type="ARBA" id="ARBA00022670"/>
    </source>
</evidence>
<dbReference type="SUPFAM" id="SSF52743">
    <property type="entry name" value="Subtilisin-like"/>
    <property type="match status" value="1"/>
</dbReference>
<sequence length="522" mass="52883">MFSISSLRRAVLYLFFTITTVSLVRPDVHGQTVSATAASVNGVHRLLVIYRNGSIPGDAEGAAVRAGGHLLRRHERLGTALLTGTSAAESALKLDPRVEFVVEDRVVTASSVVTRLETDGSSATRTAPILRANVPRATPRDDGADSFYRDSAQGWAVRAVGAMGGGVAGSGVAGPWATTTGKGVRIAILDSGVDRAHPDIAPNLALSMTEINQAVQPSVCDDGSPQDQSGHGTWVASLAAGAAGSGTGRMVGVAPEAVLLNIKVMQRMPGDGNSTAAQCNAGQASGLLSWVLQGVEDAIAQRADVIVMSMSVTLDLYSGDAAGLKASFDRVTHAAADAGAVVVAAAGNDAFDFTNTRYLALPAQSRDVLAVVASTNPDCAQNLVTNATCVAGVPTLAYYSNLGAPLHAVGAPGGSYPAGGDESVSGWVRGACSNGQPNTVDGVPTDANHSEGCFNLGHVPYVQALGTSASAPLAAGVVALVRAAHPEWSAATVLAAVRASAVPTASMAYGVVNAAAALAYRP</sequence>
<dbReference type="PRINTS" id="PR00723">
    <property type="entry name" value="SUBTILISIN"/>
</dbReference>
<keyword evidence="2 6" id="KW-0645">Protease</keyword>
<dbReference type="PROSITE" id="PS00137">
    <property type="entry name" value="SUBTILASE_HIS"/>
    <property type="match status" value="1"/>
</dbReference>
<comment type="similarity">
    <text evidence="1 6 7">Belongs to the peptidase S8 family.</text>
</comment>
<protein>
    <submittedName>
        <fullName evidence="10">Subtilisin-like serine protease</fullName>
    </submittedName>
</protein>
<feature type="domain" description="Peptidase S8/S53" evidence="8">
    <location>
        <begin position="181"/>
        <end position="504"/>
    </location>
</feature>
<proteinExistence type="inferred from homology"/>
<dbReference type="KEGG" id="trs:Terro_1995"/>
<evidence type="ECO:0000313" key="9">
    <source>
        <dbReference type="EMBL" id="AFL88281.1"/>
    </source>
</evidence>
<dbReference type="Proteomes" id="UP000006056">
    <property type="component" value="Chromosome"/>
</dbReference>
<evidence type="ECO:0000256" key="1">
    <source>
        <dbReference type="ARBA" id="ARBA00011073"/>
    </source>
</evidence>
<dbReference type="InterPro" id="IPR036852">
    <property type="entry name" value="Peptidase_S8/S53_dom_sf"/>
</dbReference>
<dbReference type="InterPro" id="IPR023828">
    <property type="entry name" value="Peptidase_S8_Ser-AS"/>
</dbReference>
<dbReference type="RefSeq" id="WP_014785850.1">
    <property type="nucleotide sequence ID" value="NC_018014.1"/>
</dbReference>
<keyword evidence="11" id="KW-1185">Reference proteome</keyword>
<evidence type="ECO:0000256" key="5">
    <source>
        <dbReference type="PIRSR" id="PIRSR615500-1"/>
    </source>
</evidence>
<name>I3ZHA4_TERRK</name>
<evidence type="ECO:0000259" key="8">
    <source>
        <dbReference type="Pfam" id="PF00082"/>
    </source>
</evidence>
<reference evidence="10 11" key="1">
    <citation type="submission" date="2012-06" db="EMBL/GenBank/DDBJ databases">
        <title>Complete genome of Terriglobus roseus DSM 18391.</title>
        <authorList>
            <consortium name="US DOE Joint Genome Institute (JGI-PGF)"/>
            <person name="Lucas S."/>
            <person name="Copeland A."/>
            <person name="Lapidus A."/>
            <person name="Glavina del Rio T."/>
            <person name="Dalin E."/>
            <person name="Tice H."/>
            <person name="Bruce D."/>
            <person name="Goodwin L."/>
            <person name="Pitluck S."/>
            <person name="Peters L."/>
            <person name="Mikhailova N."/>
            <person name="Munk A.C.C."/>
            <person name="Kyrpides N."/>
            <person name="Mavromatis K."/>
            <person name="Ivanova N."/>
            <person name="Brettin T."/>
            <person name="Detter J.C."/>
            <person name="Han C."/>
            <person name="Larimer F."/>
            <person name="Land M."/>
            <person name="Hauser L."/>
            <person name="Markowitz V."/>
            <person name="Cheng J.-F."/>
            <person name="Hugenholtz P."/>
            <person name="Woyke T."/>
            <person name="Wu D."/>
            <person name="Brambilla E."/>
            <person name="Klenk H.-P."/>
            <person name="Eisen J.A."/>
        </authorList>
    </citation>
    <scope>NUCLEOTIDE SEQUENCE [LARGE SCALE GENOMIC DNA]</scope>
    <source>
        <strain evidence="10">DSM 18391</strain>
        <strain evidence="11">DSM 18391 / NRRL B-41598 / KBS 63</strain>
    </source>
</reference>
<dbReference type="PANTHER" id="PTHR43806:SF11">
    <property type="entry name" value="CEREVISIN-RELATED"/>
    <property type="match status" value="1"/>
</dbReference>
<evidence type="ECO:0000313" key="11">
    <source>
        <dbReference type="Proteomes" id="UP000006056"/>
    </source>
</evidence>
<dbReference type="EMBL" id="CP003379">
    <property type="protein sequence ID" value="AFL88281.1"/>
    <property type="molecule type" value="Genomic_DNA"/>
</dbReference>
<keyword evidence="3 6" id="KW-0378">Hydrolase</keyword>
<dbReference type="PANTHER" id="PTHR43806">
    <property type="entry name" value="PEPTIDASE S8"/>
    <property type="match status" value="1"/>
</dbReference>
<dbReference type="STRING" id="926566.Terro_1995"/>
<dbReference type="InterPro" id="IPR000209">
    <property type="entry name" value="Peptidase_S8/S53_dom"/>
</dbReference>
<dbReference type="Gene3D" id="3.40.50.200">
    <property type="entry name" value="Peptidase S8/S53 domain"/>
    <property type="match status" value="1"/>
</dbReference>
<feature type="active site" description="Charge relay system" evidence="5 6">
    <location>
        <position position="231"/>
    </location>
</feature>